<comment type="caution">
    <text evidence="2">The sequence shown here is derived from an EMBL/GenBank/DDBJ whole genome shotgun (WGS) entry which is preliminary data.</text>
</comment>
<protein>
    <submittedName>
        <fullName evidence="2">Penicillin-binding protein</fullName>
    </submittedName>
</protein>
<feature type="region of interest" description="Disordered" evidence="1">
    <location>
        <begin position="74"/>
        <end position="98"/>
    </location>
</feature>
<organism evidence="2 3">
    <name type="scientific">Oribacterium sinus</name>
    <dbReference type="NCBI Taxonomy" id="237576"/>
    <lineage>
        <taxon>Bacteria</taxon>
        <taxon>Bacillati</taxon>
        <taxon>Bacillota</taxon>
        <taxon>Clostridia</taxon>
        <taxon>Lachnospirales</taxon>
        <taxon>Lachnospiraceae</taxon>
        <taxon>Oribacterium</taxon>
    </lineage>
</organism>
<evidence type="ECO:0000313" key="2">
    <source>
        <dbReference type="EMBL" id="MBF1305134.1"/>
    </source>
</evidence>
<accession>A0A930E0E7</accession>
<proteinExistence type="predicted"/>
<sequence>DIKTYEAMKIQKLEDVFTARTLFGKIRDSLNDITDEKFKKEYQERLFTKQKEFLVIEDKWKDEIDAYIAKKEEESRVQESIAESKAKEAEEKAQKNAKRESFLSALTGLQSLEYRDGDTEALINDAIERLQELNGSEDYYSLSQQLDAAIRRVRSLPKKEEETLESKSGEGSPFYSGPGPGNYLGERDSNNGPGVSP</sequence>
<feature type="non-terminal residue" evidence="2">
    <location>
        <position position="1"/>
    </location>
</feature>
<evidence type="ECO:0000313" key="3">
    <source>
        <dbReference type="Proteomes" id="UP000780721"/>
    </source>
</evidence>
<name>A0A930E0E7_9FIRM</name>
<dbReference type="Proteomes" id="UP000780721">
    <property type="component" value="Unassembled WGS sequence"/>
</dbReference>
<feature type="region of interest" description="Disordered" evidence="1">
    <location>
        <begin position="157"/>
        <end position="197"/>
    </location>
</feature>
<evidence type="ECO:0000256" key="1">
    <source>
        <dbReference type="SAM" id="MobiDB-lite"/>
    </source>
</evidence>
<feature type="compositionally biased region" description="Basic and acidic residues" evidence="1">
    <location>
        <begin position="157"/>
        <end position="168"/>
    </location>
</feature>
<reference evidence="2" key="1">
    <citation type="submission" date="2020-04" db="EMBL/GenBank/DDBJ databases">
        <title>Deep metagenomics examines the oral microbiome during advanced dental caries in children, revealing novel taxa and co-occurrences with host molecules.</title>
        <authorList>
            <person name="Baker J.L."/>
            <person name="Morton J.T."/>
            <person name="Dinis M."/>
            <person name="Alvarez R."/>
            <person name="Tran N.C."/>
            <person name="Knight R."/>
            <person name="Edlund A."/>
        </authorList>
    </citation>
    <scope>NUCLEOTIDE SEQUENCE</scope>
    <source>
        <strain evidence="2">JCVI_48_bin.5</strain>
    </source>
</reference>
<dbReference type="EMBL" id="JABZRB010000103">
    <property type="protein sequence ID" value="MBF1305134.1"/>
    <property type="molecule type" value="Genomic_DNA"/>
</dbReference>
<gene>
    <name evidence="2" type="ORF">HXM91_04685</name>
</gene>
<dbReference type="AlphaFoldDB" id="A0A930E0E7"/>